<gene>
    <name evidence="11" type="ORF">TCMB3V08_LOCUS3264</name>
</gene>
<dbReference type="Pfam" id="PF00536">
    <property type="entry name" value="SAM_1"/>
    <property type="match status" value="1"/>
</dbReference>
<feature type="region of interest" description="Disordered" evidence="8">
    <location>
        <begin position="544"/>
        <end position="687"/>
    </location>
</feature>
<dbReference type="AlphaFoldDB" id="A0A7R9J0U8"/>
<dbReference type="CDD" id="cd09577">
    <property type="entry name" value="SAM_Ph1_2_3"/>
    <property type="match status" value="1"/>
</dbReference>
<dbReference type="InterPro" id="IPR038603">
    <property type="entry name" value="Znf_FCS_sf"/>
</dbReference>
<dbReference type="Pfam" id="PF21319">
    <property type="entry name" value="zf-FCS_1"/>
    <property type="match status" value="1"/>
</dbReference>
<dbReference type="GO" id="GO:0008270">
    <property type="term" value="F:zinc ion binding"/>
    <property type="evidence" value="ECO:0007669"/>
    <property type="project" value="UniProtKB-KW"/>
</dbReference>
<evidence type="ECO:0000256" key="5">
    <source>
        <dbReference type="ARBA" id="ARBA00023125"/>
    </source>
</evidence>
<evidence type="ECO:0000256" key="6">
    <source>
        <dbReference type="ARBA" id="ARBA00023242"/>
    </source>
</evidence>
<name>A0A7R9J0U8_TIMCA</name>
<feature type="region of interest" description="Disordered" evidence="8">
    <location>
        <begin position="723"/>
        <end position="779"/>
    </location>
</feature>
<evidence type="ECO:0000256" key="8">
    <source>
        <dbReference type="SAM" id="MobiDB-lite"/>
    </source>
</evidence>
<feature type="region of interest" description="Disordered" evidence="8">
    <location>
        <begin position="821"/>
        <end position="843"/>
    </location>
</feature>
<dbReference type="Gene3D" id="3.30.60.160">
    <property type="match status" value="1"/>
</dbReference>
<evidence type="ECO:0000259" key="9">
    <source>
        <dbReference type="PROSITE" id="PS50105"/>
    </source>
</evidence>
<accession>A0A7R9J0U8</accession>
<feature type="compositionally biased region" description="Polar residues" evidence="8">
    <location>
        <begin position="975"/>
        <end position="988"/>
    </location>
</feature>
<protein>
    <submittedName>
        <fullName evidence="11">(California timema) hypothetical protein</fullName>
    </submittedName>
</protein>
<feature type="domain" description="SAM" evidence="9">
    <location>
        <begin position="994"/>
        <end position="1058"/>
    </location>
</feature>
<keyword evidence="2" id="KW-0479">Metal-binding</keyword>
<feature type="compositionally biased region" description="Low complexity" evidence="8">
    <location>
        <begin position="948"/>
        <end position="962"/>
    </location>
</feature>
<dbReference type="PANTHER" id="PTHR12247:SF138">
    <property type="entry name" value="POLYHOMEOTIC DISTAL, ISOFORM A-RELATED"/>
    <property type="match status" value="1"/>
</dbReference>
<evidence type="ECO:0000256" key="4">
    <source>
        <dbReference type="ARBA" id="ARBA00022833"/>
    </source>
</evidence>
<evidence type="ECO:0000256" key="7">
    <source>
        <dbReference type="PROSITE-ProRule" id="PRU00367"/>
    </source>
</evidence>
<evidence type="ECO:0000256" key="1">
    <source>
        <dbReference type="ARBA" id="ARBA00004123"/>
    </source>
</evidence>
<dbReference type="SMART" id="SM00454">
    <property type="entry name" value="SAM"/>
    <property type="match status" value="1"/>
</dbReference>
<evidence type="ECO:0000313" key="11">
    <source>
        <dbReference type="EMBL" id="CAD7570563.1"/>
    </source>
</evidence>
<organism evidence="11">
    <name type="scientific">Timema californicum</name>
    <name type="common">California timema</name>
    <name type="synonym">Walking stick</name>
    <dbReference type="NCBI Taxonomy" id="61474"/>
    <lineage>
        <taxon>Eukaryota</taxon>
        <taxon>Metazoa</taxon>
        <taxon>Ecdysozoa</taxon>
        <taxon>Arthropoda</taxon>
        <taxon>Hexapoda</taxon>
        <taxon>Insecta</taxon>
        <taxon>Pterygota</taxon>
        <taxon>Neoptera</taxon>
        <taxon>Polyneoptera</taxon>
        <taxon>Phasmatodea</taxon>
        <taxon>Timematodea</taxon>
        <taxon>Timematoidea</taxon>
        <taxon>Timematidae</taxon>
        <taxon>Timema</taxon>
    </lineage>
</organism>
<dbReference type="PANTHER" id="PTHR12247">
    <property type="entry name" value="POLYCOMB GROUP PROTEIN"/>
    <property type="match status" value="1"/>
</dbReference>
<dbReference type="InterPro" id="IPR001660">
    <property type="entry name" value="SAM"/>
</dbReference>
<feature type="compositionally biased region" description="Polar residues" evidence="8">
    <location>
        <begin position="544"/>
        <end position="576"/>
    </location>
</feature>
<keyword evidence="6" id="KW-0539">Nucleus</keyword>
<sequence length="1061" mass="113185">MVTWWSRHRTETYRVTWEGDRKRLLGTEGPLKHEGDIPVNNDALSVITNLPKPSLLNDVKVDVDSKSVTDRNDNIVGRENSPPEETKRSRGGGGASSSSGGAKTRDADTGEGQTSVKDPVATLAEEDLPKILIRDVCDVSNTILGLPGPEFIQNLIPSIQADEEEEVVSPLPVNLNVSYDDDEDTILGLPGPEFSHLSSASEHTFQEVVLGGAQTAHHQQAVTVVSSGGVMPTSSMAQQLQQQVQVIQQPLQNPTYLQQLYNPQGQLLMPGNLQLHPAGMNPSSIHVITAGKPFQPNQIPQQMLTAQKSMLQGQTASFPGYATIPTTTNQTLVISQVGLISNPQNILPAHSAAGGKPGEMQKVMASKNVAGNAVSLKGGVSSQQSTGYMVSQPQQLITTQTPTTAMLGTGQTAQFLSPIQYTTCGGGRAVQQNGQPVQFSPWQFGGPSLPQGITWATTPGGLQPSALLTTQNPIFIRSQQDGTGMFIQSPPPQIQSHNPALTATQAPMPSVQQMTGKPRQAIEMPANIQPKTAVSRTLSNILPSMAGSNNIRPASSVSTQTGPGQMNAAQVQTQKPQPKVRTKPAVSRTSPAPSTLKADAANQTKPQSVSPASQAPAKMIMTNVSPMQSPSQSTTQQSPSHTPTPQEPQRPTVTLAPCPLSVPIHTSSSTPIQVMATSTPPPPTTTPAPVLAPPPAVPTPPPANFITLTPVPIQAPQITKDEITKPSEEMPDTPMEVQENGTNEAPGDIKDTSLTENSSSALPEELREKEKEKGPPKAMVKPTQVLTHVIDGFVIHEANEPFGMIRSSLLDDLPLMKRNHDSEDNLLNGNEPQRKKHAPDNLGGKPEMAACEFCGKMDLRSKFKKSKRFCSLTCAKSKRVGQYKPNNIVSNHNNNTINTNNNNSVDSQGKKGPTETQWQKPASKKLDGVSGQPEGATPADENTDTNDSAASGAESSLAGSEAPEVPIADMEDSSTSESGPSAAPSTPRINPLRWTVSDVCEFIKNLPGCLDYVEDFAIQEIDGQALMLLKEDHLMSAMSMKLGPALKICAKIDTMRSDNQK</sequence>
<feature type="compositionally biased region" description="Low complexity" evidence="8">
    <location>
        <begin position="886"/>
        <end position="905"/>
    </location>
</feature>
<dbReference type="Gene3D" id="1.10.150.50">
    <property type="entry name" value="Transcription Factor, Ets-1"/>
    <property type="match status" value="1"/>
</dbReference>
<dbReference type="GO" id="GO:0045892">
    <property type="term" value="P:negative regulation of DNA-templated transcription"/>
    <property type="evidence" value="ECO:0007669"/>
    <property type="project" value="TreeGrafter"/>
</dbReference>
<evidence type="ECO:0000256" key="3">
    <source>
        <dbReference type="ARBA" id="ARBA00022771"/>
    </source>
</evidence>
<dbReference type="GO" id="GO:0042393">
    <property type="term" value="F:histone binding"/>
    <property type="evidence" value="ECO:0007669"/>
    <property type="project" value="TreeGrafter"/>
</dbReference>
<dbReference type="SUPFAM" id="SSF47769">
    <property type="entry name" value="SAM/Pointed domain"/>
    <property type="match status" value="1"/>
</dbReference>
<feature type="compositionally biased region" description="Low complexity" evidence="8">
    <location>
        <begin position="625"/>
        <end position="649"/>
    </location>
</feature>
<feature type="compositionally biased region" description="Basic and acidic residues" evidence="8">
    <location>
        <begin position="764"/>
        <end position="775"/>
    </location>
</feature>
<evidence type="ECO:0000259" key="10">
    <source>
        <dbReference type="PROSITE" id="PS51024"/>
    </source>
</evidence>
<dbReference type="PROSITE" id="PS51024">
    <property type="entry name" value="ZF_FCS"/>
    <property type="match status" value="1"/>
</dbReference>
<dbReference type="PROSITE" id="PS50105">
    <property type="entry name" value="SAM_DOMAIN"/>
    <property type="match status" value="1"/>
</dbReference>
<keyword evidence="5" id="KW-0238">DNA-binding</keyword>
<dbReference type="GO" id="GO:0035102">
    <property type="term" value="C:PRC1 complex"/>
    <property type="evidence" value="ECO:0007669"/>
    <property type="project" value="TreeGrafter"/>
</dbReference>
<dbReference type="InterPro" id="IPR013761">
    <property type="entry name" value="SAM/pointed_sf"/>
</dbReference>
<comment type="subcellular location">
    <subcellularLocation>
        <location evidence="1">Nucleus</location>
    </subcellularLocation>
</comment>
<dbReference type="GO" id="GO:0003682">
    <property type="term" value="F:chromatin binding"/>
    <property type="evidence" value="ECO:0007669"/>
    <property type="project" value="TreeGrafter"/>
</dbReference>
<feature type="compositionally biased region" description="Polar residues" evidence="8">
    <location>
        <begin position="601"/>
        <end position="613"/>
    </location>
</feature>
<keyword evidence="3 7" id="KW-0863">Zinc-finger</keyword>
<dbReference type="EMBL" id="OE180110">
    <property type="protein sequence ID" value="CAD7570563.1"/>
    <property type="molecule type" value="Genomic_DNA"/>
</dbReference>
<proteinExistence type="predicted"/>
<dbReference type="GO" id="GO:0003677">
    <property type="term" value="F:DNA binding"/>
    <property type="evidence" value="ECO:0007669"/>
    <property type="project" value="UniProtKB-KW"/>
</dbReference>
<evidence type="ECO:0000256" key="2">
    <source>
        <dbReference type="ARBA" id="ARBA00022723"/>
    </source>
</evidence>
<keyword evidence="4" id="KW-0862">Zinc</keyword>
<dbReference type="InterPro" id="IPR012313">
    <property type="entry name" value="Znf_FCS"/>
</dbReference>
<feature type="region of interest" description="Disordered" evidence="8">
    <location>
        <begin position="67"/>
        <end position="121"/>
    </location>
</feature>
<feature type="region of interest" description="Disordered" evidence="8">
    <location>
        <begin position="884"/>
        <end position="990"/>
    </location>
</feature>
<dbReference type="InterPro" id="IPR050548">
    <property type="entry name" value="PcG_chromatin_remod_factors"/>
</dbReference>
<reference evidence="11" key="1">
    <citation type="submission" date="2020-11" db="EMBL/GenBank/DDBJ databases">
        <authorList>
            <person name="Tran Van P."/>
        </authorList>
    </citation>
    <scope>NUCLEOTIDE SEQUENCE</scope>
</reference>
<feature type="domain" description="FCS-type" evidence="10">
    <location>
        <begin position="842"/>
        <end position="876"/>
    </location>
</feature>